<protein>
    <recommendedName>
        <fullName evidence="3">histidine kinase</fullName>
        <ecNumber evidence="3">2.7.13.3</ecNumber>
    </recommendedName>
</protein>
<accession>A0A6C2ULK7</accession>
<keyword evidence="7" id="KW-0418">Kinase</keyword>
<evidence type="ECO:0000256" key="9">
    <source>
        <dbReference type="ARBA" id="ARBA00023012"/>
    </source>
</evidence>
<evidence type="ECO:0000256" key="4">
    <source>
        <dbReference type="ARBA" id="ARBA00022553"/>
    </source>
</evidence>
<dbReference type="FunFam" id="3.30.565.10:FF:000006">
    <property type="entry name" value="Sensor histidine kinase WalK"/>
    <property type="match status" value="1"/>
</dbReference>
<evidence type="ECO:0000256" key="8">
    <source>
        <dbReference type="ARBA" id="ARBA00022989"/>
    </source>
</evidence>
<sequence>MSSRPTDSVHMAFSFRLALLYTAFLTLSFVVLISVTYQLVNRLVQTRDRDLIEAQALQFKALFSQGGVSAIENYFSQQINPADRVFVRIVDHWNQVRFITASHPLWALLDEKVQKHHLATNESRWNELAREESEGSWIVGSIPLDAGYYLQVGRSNTESRLVLAHFRRMSLRILLPALLLSLLGGWLAARSALAPLRALVQTIRTILETGDLRQRVPSHAQRGELGALSTMFNRILDKNEMLVQGSKDTLDNVAHDLRTPMTHLRNSAERALQPPQPDPRIQREALADCMEESERILQMLNLLMDLAEAQTGGMELHLETITLRELADEVIELYSIVAEDRGIALKNEVPTYLTVQADRMRLRQSIGNLVDNALKYSPEQSEVALLGSSNETTVALAVRDHGCGIAEEDLPRIWDRLYRAERSRATPGLGLGLSMVWAIVEAHGGTLDVQSLAGEGSTFRIHLPRKKN</sequence>
<comment type="catalytic activity">
    <reaction evidence="1">
        <text>ATP + protein L-histidine = ADP + protein N-phospho-L-histidine.</text>
        <dbReference type="EC" id="2.7.13.3"/>
    </reaction>
</comment>
<dbReference type="CDD" id="cd00075">
    <property type="entry name" value="HATPase"/>
    <property type="match status" value="1"/>
</dbReference>
<feature type="domain" description="HAMP" evidence="13">
    <location>
        <begin position="190"/>
        <end position="244"/>
    </location>
</feature>
<comment type="subcellular location">
    <subcellularLocation>
        <location evidence="2">Membrane</location>
    </subcellularLocation>
</comment>
<organism evidence="14 15">
    <name type="scientific">Pontiella sulfatireligans</name>
    <dbReference type="NCBI Taxonomy" id="2750658"/>
    <lineage>
        <taxon>Bacteria</taxon>
        <taxon>Pseudomonadati</taxon>
        <taxon>Kiritimatiellota</taxon>
        <taxon>Kiritimatiellia</taxon>
        <taxon>Kiritimatiellales</taxon>
        <taxon>Pontiellaceae</taxon>
        <taxon>Pontiella</taxon>
    </lineage>
</organism>
<evidence type="ECO:0000256" key="1">
    <source>
        <dbReference type="ARBA" id="ARBA00000085"/>
    </source>
</evidence>
<proteinExistence type="predicted"/>
<dbReference type="Gene3D" id="6.10.340.10">
    <property type="match status" value="1"/>
</dbReference>
<keyword evidence="8 11" id="KW-1133">Transmembrane helix</keyword>
<evidence type="ECO:0000259" key="12">
    <source>
        <dbReference type="PROSITE" id="PS50109"/>
    </source>
</evidence>
<keyword evidence="9" id="KW-0902">Two-component regulatory system</keyword>
<dbReference type="EMBL" id="CAAHFH010000001">
    <property type="protein sequence ID" value="VGO20221.1"/>
    <property type="molecule type" value="Genomic_DNA"/>
</dbReference>
<dbReference type="PANTHER" id="PTHR45436">
    <property type="entry name" value="SENSOR HISTIDINE KINASE YKOH"/>
    <property type="match status" value="1"/>
</dbReference>
<dbReference type="CDD" id="cd06225">
    <property type="entry name" value="HAMP"/>
    <property type="match status" value="1"/>
</dbReference>
<dbReference type="SMART" id="SM00304">
    <property type="entry name" value="HAMP"/>
    <property type="match status" value="1"/>
</dbReference>
<dbReference type="PROSITE" id="PS50109">
    <property type="entry name" value="HIS_KIN"/>
    <property type="match status" value="1"/>
</dbReference>
<dbReference type="Proteomes" id="UP000346198">
    <property type="component" value="Unassembled WGS sequence"/>
</dbReference>
<feature type="transmembrane region" description="Helical" evidence="11">
    <location>
        <begin position="169"/>
        <end position="189"/>
    </location>
</feature>
<keyword evidence="4" id="KW-0597">Phosphoprotein</keyword>
<dbReference type="InterPro" id="IPR004358">
    <property type="entry name" value="Sig_transdc_His_kin-like_C"/>
</dbReference>
<evidence type="ECO:0000259" key="13">
    <source>
        <dbReference type="PROSITE" id="PS50885"/>
    </source>
</evidence>
<dbReference type="RefSeq" id="WP_168433244.1">
    <property type="nucleotide sequence ID" value="NZ_CAAHFH010000001.1"/>
</dbReference>
<keyword evidence="6 11" id="KW-0812">Transmembrane</keyword>
<dbReference type="InterPro" id="IPR036890">
    <property type="entry name" value="HATPase_C_sf"/>
</dbReference>
<feature type="transmembrane region" description="Helical" evidence="11">
    <location>
        <begin position="20"/>
        <end position="40"/>
    </location>
</feature>
<dbReference type="SUPFAM" id="SSF55874">
    <property type="entry name" value="ATPase domain of HSP90 chaperone/DNA topoisomerase II/histidine kinase"/>
    <property type="match status" value="1"/>
</dbReference>
<evidence type="ECO:0000256" key="7">
    <source>
        <dbReference type="ARBA" id="ARBA00022777"/>
    </source>
</evidence>
<feature type="domain" description="Histidine kinase" evidence="12">
    <location>
        <begin position="252"/>
        <end position="467"/>
    </location>
</feature>
<dbReference type="Pfam" id="PF02518">
    <property type="entry name" value="HATPase_c"/>
    <property type="match status" value="1"/>
</dbReference>
<dbReference type="Gene3D" id="1.10.287.130">
    <property type="match status" value="1"/>
</dbReference>
<evidence type="ECO:0000313" key="14">
    <source>
        <dbReference type="EMBL" id="VGO20221.1"/>
    </source>
</evidence>
<dbReference type="Gene3D" id="3.30.565.10">
    <property type="entry name" value="Histidine kinase-like ATPase, C-terminal domain"/>
    <property type="match status" value="1"/>
</dbReference>
<dbReference type="CDD" id="cd00082">
    <property type="entry name" value="HisKA"/>
    <property type="match status" value="1"/>
</dbReference>
<dbReference type="PROSITE" id="PS50885">
    <property type="entry name" value="HAMP"/>
    <property type="match status" value="1"/>
</dbReference>
<keyword evidence="5" id="KW-0808">Transferase</keyword>
<keyword evidence="10 11" id="KW-0472">Membrane</keyword>
<gene>
    <name evidence="14" type="primary">phoR_1</name>
    <name evidence="14" type="ORF">SCARR_02282</name>
</gene>
<reference evidence="14 15" key="1">
    <citation type="submission" date="2019-04" db="EMBL/GenBank/DDBJ databases">
        <authorList>
            <person name="Van Vliet M D."/>
        </authorList>
    </citation>
    <scope>NUCLEOTIDE SEQUENCE [LARGE SCALE GENOMIC DNA]</scope>
    <source>
        <strain evidence="14 15">F21</strain>
    </source>
</reference>
<dbReference type="Pfam" id="PF00672">
    <property type="entry name" value="HAMP"/>
    <property type="match status" value="1"/>
</dbReference>
<dbReference type="GO" id="GO:0005886">
    <property type="term" value="C:plasma membrane"/>
    <property type="evidence" value="ECO:0007669"/>
    <property type="project" value="TreeGrafter"/>
</dbReference>
<dbReference type="InterPro" id="IPR050428">
    <property type="entry name" value="TCS_sensor_his_kinase"/>
</dbReference>
<dbReference type="InterPro" id="IPR036097">
    <property type="entry name" value="HisK_dim/P_sf"/>
</dbReference>
<dbReference type="AlphaFoldDB" id="A0A6C2ULK7"/>
<dbReference type="SMART" id="SM00388">
    <property type="entry name" value="HisKA"/>
    <property type="match status" value="1"/>
</dbReference>
<evidence type="ECO:0000256" key="10">
    <source>
        <dbReference type="ARBA" id="ARBA00023136"/>
    </source>
</evidence>
<evidence type="ECO:0000256" key="6">
    <source>
        <dbReference type="ARBA" id="ARBA00022692"/>
    </source>
</evidence>
<name>A0A6C2ULK7_9BACT</name>
<dbReference type="GO" id="GO:0000155">
    <property type="term" value="F:phosphorelay sensor kinase activity"/>
    <property type="evidence" value="ECO:0007669"/>
    <property type="project" value="InterPro"/>
</dbReference>
<dbReference type="SMART" id="SM00387">
    <property type="entry name" value="HATPase_c"/>
    <property type="match status" value="1"/>
</dbReference>
<dbReference type="InterPro" id="IPR003660">
    <property type="entry name" value="HAMP_dom"/>
</dbReference>
<dbReference type="InterPro" id="IPR003594">
    <property type="entry name" value="HATPase_dom"/>
</dbReference>
<dbReference type="Pfam" id="PF00512">
    <property type="entry name" value="HisKA"/>
    <property type="match status" value="1"/>
</dbReference>
<evidence type="ECO:0000256" key="3">
    <source>
        <dbReference type="ARBA" id="ARBA00012438"/>
    </source>
</evidence>
<evidence type="ECO:0000256" key="11">
    <source>
        <dbReference type="SAM" id="Phobius"/>
    </source>
</evidence>
<evidence type="ECO:0000256" key="2">
    <source>
        <dbReference type="ARBA" id="ARBA00004370"/>
    </source>
</evidence>
<evidence type="ECO:0000313" key="15">
    <source>
        <dbReference type="Proteomes" id="UP000346198"/>
    </source>
</evidence>
<dbReference type="PRINTS" id="PR00344">
    <property type="entry name" value="BCTRLSENSOR"/>
</dbReference>
<dbReference type="PANTHER" id="PTHR45436:SF8">
    <property type="entry name" value="HISTIDINE KINASE"/>
    <property type="match status" value="1"/>
</dbReference>
<keyword evidence="15" id="KW-1185">Reference proteome</keyword>
<dbReference type="EC" id="2.7.13.3" evidence="3"/>
<dbReference type="SUPFAM" id="SSF47384">
    <property type="entry name" value="Homodimeric domain of signal transducing histidine kinase"/>
    <property type="match status" value="1"/>
</dbReference>
<evidence type="ECO:0000256" key="5">
    <source>
        <dbReference type="ARBA" id="ARBA00022679"/>
    </source>
</evidence>
<dbReference type="InterPro" id="IPR003661">
    <property type="entry name" value="HisK_dim/P_dom"/>
</dbReference>
<dbReference type="InterPro" id="IPR005467">
    <property type="entry name" value="His_kinase_dom"/>
</dbReference>